<dbReference type="Pfam" id="PF12728">
    <property type="entry name" value="HTH_17"/>
    <property type="match status" value="1"/>
</dbReference>
<evidence type="ECO:0000313" key="2">
    <source>
        <dbReference type="EMBL" id="QNF28515.1"/>
    </source>
</evidence>
<keyword evidence="3" id="KW-1185">Reference proteome</keyword>
<name>A0ABX6S348_9BACI</name>
<dbReference type="EMBL" id="CP055263">
    <property type="protein sequence ID" value="QNF28515.1"/>
    <property type="molecule type" value="Genomic_DNA"/>
</dbReference>
<dbReference type="NCBIfam" id="TIGR01764">
    <property type="entry name" value="excise"/>
    <property type="match status" value="1"/>
</dbReference>
<sequence length="59" mass="6960">MTNLELQNLELLDVKDVQAILQIGRRQTYELVHSNVFYSVRVGRRIKISKQSFLKWLNG</sequence>
<reference evidence="2 3" key="1">
    <citation type="submission" date="2020-06" db="EMBL/GenBank/DDBJ databases">
        <title>Metabacillus dokdonensis sp. nov., isolated from the rhizosphere of Elymus tsukushiensis, a plant native to the Dokdo Islands, Republic of Korea.</title>
        <authorList>
            <person name="Lee S.Y."/>
            <person name="Hwang Y.J."/>
            <person name="Son J.S."/>
            <person name="Ghim S.Y."/>
        </authorList>
    </citation>
    <scope>NUCLEOTIDE SEQUENCE [LARGE SCALE GENOMIC DNA]</scope>
    <source>
        <strain evidence="2 3">KUDC1714</strain>
    </source>
</reference>
<dbReference type="Proteomes" id="UP000515490">
    <property type="component" value="Chromosome"/>
</dbReference>
<dbReference type="RefSeq" id="WP_185652943.1">
    <property type="nucleotide sequence ID" value="NZ_CP055263.1"/>
</dbReference>
<accession>A0ABX6S348</accession>
<dbReference type="InterPro" id="IPR041657">
    <property type="entry name" value="HTH_17"/>
</dbReference>
<evidence type="ECO:0000259" key="1">
    <source>
        <dbReference type="Pfam" id="PF12728"/>
    </source>
</evidence>
<feature type="domain" description="Helix-turn-helix" evidence="1">
    <location>
        <begin position="11"/>
        <end position="58"/>
    </location>
</feature>
<dbReference type="InterPro" id="IPR010093">
    <property type="entry name" value="SinI_DNA-bd"/>
</dbReference>
<gene>
    <name evidence="2" type="ORF">HUW50_14120</name>
</gene>
<evidence type="ECO:0000313" key="3">
    <source>
        <dbReference type="Proteomes" id="UP000515490"/>
    </source>
</evidence>
<protein>
    <submittedName>
        <fullName evidence="2">Helix-turn-helix domain-containing protein</fullName>
    </submittedName>
</protein>
<proteinExistence type="predicted"/>
<organism evidence="2 3">
    <name type="scientific">Metabacillus elymi</name>
    <dbReference type="NCBI Taxonomy" id="2745198"/>
    <lineage>
        <taxon>Bacteria</taxon>
        <taxon>Bacillati</taxon>
        <taxon>Bacillota</taxon>
        <taxon>Bacilli</taxon>
        <taxon>Bacillales</taxon>
        <taxon>Bacillaceae</taxon>
        <taxon>Metabacillus</taxon>
    </lineage>
</organism>